<dbReference type="Pfam" id="PF04972">
    <property type="entry name" value="BON"/>
    <property type="match status" value="1"/>
</dbReference>
<organism evidence="3">
    <name type="scientific">Burkholderia cenocepacia</name>
    <dbReference type="NCBI Taxonomy" id="95486"/>
    <lineage>
        <taxon>Bacteria</taxon>
        <taxon>Pseudomonadati</taxon>
        <taxon>Pseudomonadota</taxon>
        <taxon>Betaproteobacteria</taxon>
        <taxon>Burkholderiales</taxon>
        <taxon>Burkholderiaceae</taxon>
        <taxon>Burkholderia</taxon>
        <taxon>Burkholderia cepacia complex</taxon>
    </lineage>
</organism>
<dbReference type="InterPro" id="IPR014004">
    <property type="entry name" value="Transpt-assoc_nodulatn_dom_bac"/>
</dbReference>
<accession>A0A071MCL7</accession>
<dbReference type="PROSITE" id="PS50914">
    <property type="entry name" value="BON"/>
    <property type="match status" value="1"/>
</dbReference>
<dbReference type="AlphaFoldDB" id="A0A071MCL7"/>
<gene>
    <name evidence="3" type="ORF">DT99_15920</name>
</gene>
<dbReference type="EMBL" id="JJOA01000013">
    <property type="protein sequence ID" value="KEA58639.1"/>
    <property type="molecule type" value="Genomic_DNA"/>
</dbReference>
<evidence type="ECO:0000256" key="1">
    <source>
        <dbReference type="SAM" id="SignalP"/>
    </source>
</evidence>
<sequence>MNKTSHLSTLLAVSAAFLLSAAPLTNAHAQASSADSGMATESNQPVTDTWITTKVKGELATTDGVKSTDISVKTVDGVVTLTGVLPTKTAVKKAVAVTRAIKGVKHVDASGLKAKA</sequence>
<keyword evidence="1" id="KW-0732">Signal</keyword>
<name>A0A071MCL7_9BURK</name>
<feature type="signal peptide" evidence="1">
    <location>
        <begin position="1"/>
        <end position="29"/>
    </location>
</feature>
<dbReference type="InterPro" id="IPR051686">
    <property type="entry name" value="Lipoprotein_DolP"/>
</dbReference>
<feature type="domain" description="BON" evidence="2">
    <location>
        <begin position="47"/>
        <end position="116"/>
    </location>
</feature>
<dbReference type="PANTHER" id="PTHR34606:SF15">
    <property type="entry name" value="BON DOMAIN-CONTAINING PROTEIN"/>
    <property type="match status" value="1"/>
</dbReference>
<comment type="caution">
    <text evidence="3">The sequence shown here is derived from an EMBL/GenBank/DDBJ whole genome shotgun (WGS) entry which is preliminary data.</text>
</comment>
<dbReference type="SMART" id="SM00749">
    <property type="entry name" value="BON"/>
    <property type="match status" value="1"/>
</dbReference>
<proteinExistence type="predicted"/>
<feature type="chain" id="PRO_5001677686" evidence="1">
    <location>
        <begin position="30"/>
        <end position="116"/>
    </location>
</feature>
<dbReference type="Gene3D" id="3.30.1340.30">
    <property type="match status" value="1"/>
</dbReference>
<dbReference type="InterPro" id="IPR007055">
    <property type="entry name" value="BON_dom"/>
</dbReference>
<evidence type="ECO:0000259" key="2">
    <source>
        <dbReference type="PROSITE" id="PS50914"/>
    </source>
</evidence>
<protein>
    <submittedName>
        <fullName evidence="3">Transporter</fullName>
    </submittedName>
</protein>
<evidence type="ECO:0000313" key="3">
    <source>
        <dbReference type="EMBL" id="KEA58639.1"/>
    </source>
</evidence>
<reference evidence="3" key="1">
    <citation type="submission" date="2014-04" db="EMBL/GenBank/DDBJ databases">
        <title>In planta biocontrol of soil-borne Fusarium wilt of banana through a plant endophytic bacterium, Burkholderia cenocepacia 869T2.</title>
        <authorList>
            <person name="Ho Y.-N."/>
            <person name="Chiang H.-M."/>
            <person name="Chao C.-P."/>
            <person name="Su C.-C."/>
            <person name="Hsu H.-F."/>
            <person name="Guo C.-T."/>
            <person name="Hsieh J.-L."/>
            <person name="Huang C.-C."/>
        </authorList>
    </citation>
    <scope>NUCLEOTIDE SEQUENCE [LARGE SCALE GENOMIC DNA]</scope>
    <source>
        <strain evidence="3">869T2</strain>
    </source>
</reference>
<dbReference type="OrthoDB" id="8910395at2"/>
<dbReference type="PANTHER" id="PTHR34606">
    <property type="entry name" value="BON DOMAIN-CONTAINING PROTEIN"/>
    <property type="match status" value="1"/>
</dbReference>